<accession>A0ABT6RUH4</accession>
<keyword evidence="2" id="KW-0813">Transport</keyword>
<evidence type="ECO:0000256" key="1">
    <source>
        <dbReference type="ARBA" id="ARBA00004651"/>
    </source>
</evidence>
<dbReference type="InterPro" id="IPR051084">
    <property type="entry name" value="H+-coupled_symporters"/>
</dbReference>
<feature type="transmembrane region" description="Helical" evidence="8">
    <location>
        <begin position="40"/>
        <end position="62"/>
    </location>
</feature>
<evidence type="ECO:0000313" key="10">
    <source>
        <dbReference type="EMBL" id="MDI3387834.1"/>
    </source>
</evidence>
<feature type="transmembrane region" description="Helical" evidence="8">
    <location>
        <begin position="346"/>
        <end position="371"/>
    </location>
</feature>
<proteinExistence type="predicted"/>
<evidence type="ECO:0000256" key="2">
    <source>
        <dbReference type="ARBA" id="ARBA00022448"/>
    </source>
</evidence>
<organism evidence="10 11">
    <name type="scientific">Streptomyces solicavernae</name>
    <dbReference type="NCBI Taxonomy" id="3043614"/>
    <lineage>
        <taxon>Bacteria</taxon>
        <taxon>Bacillati</taxon>
        <taxon>Actinomycetota</taxon>
        <taxon>Actinomycetes</taxon>
        <taxon>Kitasatosporales</taxon>
        <taxon>Streptomycetaceae</taxon>
        <taxon>Streptomyces</taxon>
    </lineage>
</organism>
<feature type="transmembrane region" description="Helical" evidence="8">
    <location>
        <begin position="201"/>
        <end position="222"/>
    </location>
</feature>
<protein>
    <submittedName>
        <fullName evidence="10">MFS transporter</fullName>
    </submittedName>
</protein>
<keyword evidence="5" id="KW-0769">Symport</keyword>
<feature type="transmembrane region" description="Helical" evidence="8">
    <location>
        <begin position="383"/>
        <end position="403"/>
    </location>
</feature>
<keyword evidence="11" id="KW-1185">Reference proteome</keyword>
<dbReference type="SUPFAM" id="SSF103473">
    <property type="entry name" value="MFS general substrate transporter"/>
    <property type="match status" value="1"/>
</dbReference>
<dbReference type="Proteomes" id="UP001224661">
    <property type="component" value="Unassembled WGS sequence"/>
</dbReference>
<dbReference type="PROSITE" id="PS50850">
    <property type="entry name" value="MFS"/>
    <property type="match status" value="1"/>
</dbReference>
<dbReference type="PANTHER" id="PTHR43528">
    <property type="entry name" value="ALPHA-KETOGLUTARATE PERMEASE"/>
    <property type="match status" value="1"/>
</dbReference>
<dbReference type="InterPro" id="IPR011701">
    <property type="entry name" value="MFS"/>
</dbReference>
<feature type="transmembrane region" description="Helical" evidence="8">
    <location>
        <begin position="415"/>
        <end position="431"/>
    </location>
</feature>
<sequence>MTATPAGSGAGAPSVPSAVNVTPERIAAARKAVISSSIGAALEWFDIIVYASFAVVIAKNFFPGGDAGLGLILTFATFTISYLVRPVGGLLIGGYGDRHGRKKALTLTLLLMMAGTVLMAAAPTHEAVGAWAGLIILVSRLVQGLSAGAEFGTATTFLIETAPHRKAYYSSWQVASQGASMFLASAFGYVLFTYLSEEDLYAWGWRIPFIVGVLVGPVGLYIRARLSETEEFRQGVRERTPVRSTLTRHLGRVLAGAACVGVATISVYLILYMPTFAVKSLGVPADAAYLGGVVAGLVTLVGVPFVGRLADRVGPARVMTWAAVAALALAWPLFKTLTSSPTVATLVGVIAVLGVIMAFYFAPLPALLTALYPGEVRTTAVSLAYNLGVTLLGGIAPLALTWLISRTGSLNSPSLYYMGVAAVSLTGLWYVRRQDGVH</sequence>
<evidence type="ECO:0000256" key="3">
    <source>
        <dbReference type="ARBA" id="ARBA00022475"/>
    </source>
</evidence>
<keyword evidence="7 8" id="KW-0472">Membrane</keyword>
<evidence type="ECO:0000256" key="8">
    <source>
        <dbReference type="SAM" id="Phobius"/>
    </source>
</evidence>
<dbReference type="Pfam" id="PF07690">
    <property type="entry name" value="MFS_1"/>
    <property type="match status" value="1"/>
</dbReference>
<feature type="transmembrane region" description="Helical" evidence="8">
    <location>
        <begin position="104"/>
        <end position="122"/>
    </location>
</feature>
<reference evidence="10 11" key="1">
    <citation type="submission" date="2023-05" db="EMBL/GenBank/DDBJ databases">
        <title>Draft genome sequence of Streptomyces sp. B-S-A8 isolated from a cave soil in Thailand.</title>
        <authorList>
            <person name="Chamroensaksri N."/>
            <person name="Muangham S."/>
        </authorList>
    </citation>
    <scope>NUCLEOTIDE SEQUENCE [LARGE SCALE GENOMIC DNA]</scope>
    <source>
        <strain evidence="10 11">B-S-A8</strain>
    </source>
</reference>
<dbReference type="InterPro" id="IPR036259">
    <property type="entry name" value="MFS_trans_sf"/>
</dbReference>
<dbReference type="EMBL" id="JASCIR010000012">
    <property type="protein sequence ID" value="MDI3387834.1"/>
    <property type="molecule type" value="Genomic_DNA"/>
</dbReference>
<evidence type="ECO:0000259" key="9">
    <source>
        <dbReference type="PROSITE" id="PS50850"/>
    </source>
</evidence>
<keyword evidence="3" id="KW-1003">Cell membrane</keyword>
<feature type="transmembrane region" description="Helical" evidence="8">
    <location>
        <begin position="128"/>
        <end position="153"/>
    </location>
</feature>
<keyword evidence="4 8" id="KW-0812">Transmembrane</keyword>
<evidence type="ECO:0000313" key="11">
    <source>
        <dbReference type="Proteomes" id="UP001224661"/>
    </source>
</evidence>
<dbReference type="PANTHER" id="PTHR43528:SF1">
    <property type="entry name" value="ALPHA-KETOGLUTARATE PERMEASE"/>
    <property type="match status" value="1"/>
</dbReference>
<evidence type="ECO:0000256" key="7">
    <source>
        <dbReference type="ARBA" id="ARBA00023136"/>
    </source>
</evidence>
<comment type="subcellular location">
    <subcellularLocation>
        <location evidence="1">Cell membrane</location>
        <topology evidence="1">Multi-pass membrane protein</topology>
    </subcellularLocation>
</comment>
<dbReference type="RefSeq" id="WP_282514183.1">
    <property type="nucleotide sequence ID" value="NZ_JASCIR010000012.1"/>
</dbReference>
<feature type="transmembrane region" description="Helical" evidence="8">
    <location>
        <begin position="174"/>
        <end position="195"/>
    </location>
</feature>
<evidence type="ECO:0000256" key="5">
    <source>
        <dbReference type="ARBA" id="ARBA00022847"/>
    </source>
</evidence>
<comment type="caution">
    <text evidence="10">The sequence shown here is derived from an EMBL/GenBank/DDBJ whole genome shotgun (WGS) entry which is preliminary data.</text>
</comment>
<keyword evidence="6 8" id="KW-1133">Transmembrane helix</keyword>
<dbReference type="Gene3D" id="1.20.1250.20">
    <property type="entry name" value="MFS general substrate transporter like domains"/>
    <property type="match status" value="2"/>
</dbReference>
<evidence type="ECO:0000256" key="6">
    <source>
        <dbReference type="ARBA" id="ARBA00022989"/>
    </source>
</evidence>
<feature type="domain" description="Major facilitator superfamily (MFS) profile" evidence="9">
    <location>
        <begin position="32"/>
        <end position="436"/>
    </location>
</feature>
<feature type="transmembrane region" description="Helical" evidence="8">
    <location>
        <begin position="253"/>
        <end position="275"/>
    </location>
</feature>
<feature type="transmembrane region" description="Helical" evidence="8">
    <location>
        <begin position="318"/>
        <end position="334"/>
    </location>
</feature>
<gene>
    <name evidence="10" type="ORF">QIS99_16735</name>
</gene>
<dbReference type="InterPro" id="IPR020846">
    <property type="entry name" value="MFS_dom"/>
</dbReference>
<evidence type="ECO:0000256" key="4">
    <source>
        <dbReference type="ARBA" id="ARBA00022692"/>
    </source>
</evidence>
<name>A0ABT6RUH4_9ACTN</name>
<feature type="transmembrane region" description="Helical" evidence="8">
    <location>
        <begin position="68"/>
        <end position="92"/>
    </location>
</feature>
<feature type="transmembrane region" description="Helical" evidence="8">
    <location>
        <begin position="287"/>
        <end position="306"/>
    </location>
</feature>